<sequence>MINRFLIILLAIKLLWSSCFGQGTPLSFRFAASKATPAVVHIRSYFSEQSADYGNNNFWYHFFAPDKNNSTLQVGNASGVIVRADGYIVTNKHVVDKAQKIEIILPNKQECIATVVGTDAATDLALLKIDQNQLQKIEFGKSDSIEVGDIVLAVGNPFNLASTVTAGIVSAKARNIKLLGNSEAVDSYIQTDAAVNPGNSGGALIDINGKLIGINCAIATTTGAYAGYSFAIPVEIVKKTIDDLLKYGKVMRGYLGIIASEMNWEKAKMLGLSTASGVLIDSIQENGAAMKAGVQKNDLILDIDNHKIETLSQLQETIARYKPGENIQLTVNRSGNEKVFVVTLSVALETKDHASKDSALLKTLGITVEKLSASEKKQLGVPWGVKVVAIDEGIIPQSTSMQKGFVILVVNKKRIRTTTDFFNAMKADDKLFIIGGVYPGSLGIYYYTLEKK</sequence>
<dbReference type="PANTHER" id="PTHR43343">
    <property type="entry name" value="PEPTIDASE S12"/>
    <property type="match status" value="1"/>
</dbReference>
<keyword evidence="3" id="KW-0812">Transmembrane</keyword>
<keyword evidence="6" id="KW-1185">Reference proteome</keyword>
<dbReference type="PROSITE" id="PS50106">
    <property type="entry name" value="PDZ"/>
    <property type="match status" value="1"/>
</dbReference>
<evidence type="ECO:0000256" key="3">
    <source>
        <dbReference type="SAM" id="Phobius"/>
    </source>
</evidence>
<evidence type="ECO:0000256" key="1">
    <source>
        <dbReference type="ARBA" id="ARBA00022670"/>
    </source>
</evidence>
<dbReference type="InterPro" id="IPR001478">
    <property type="entry name" value="PDZ"/>
</dbReference>
<dbReference type="EMBL" id="LWBO01000003">
    <property type="protein sequence ID" value="OQP52935.1"/>
    <property type="molecule type" value="Genomic_DNA"/>
</dbReference>
<keyword evidence="2" id="KW-0378">Hydrolase</keyword>
<keyword evidence="1" id="KW-0645">Protease</keyword>
<dbReference type="InterPro" id="IPR036034">
    <property type="entry name" value="PDZ_sf"/>
</dbReference>
<dbReference type="Pfam" id="PF13365">
    <property type="entry name" value="Trypsin_2"/>
    <property type="match status" value="1"/>
</dbReference>
<evidence type="ECO:0000313" key="6">
    <source>
        <dbReference type="Proteomes" id="UP000192277"/>
    </source>
</evidence>
<name>A0ABX3P1K1_9BACT</name>
<dbReference type="InterPro" id="IPR051201">
    <property type="entry name" value="Chloro_Bact_Ser_Proteases"/>
</dbReference>
<dbReference type="Gene3D" id="2.30.42.10">
    <property type="match status" value="1"/>
</dbReference>
<gene>
    <name evidence="5" type="ORF">A4D02_21235</name>
</gene>
<dbReference type="SUPFAM" id="SSF50494">
    <property type="entry name" value="Trypsin-like serine proteases"/>
    <property type="match status" value="1"/>
</dbReference>
<keyword evidence="3" id="KW-1133">Transmembrane helix</keyword>
<feature type="transmembrane region" description="Helical" evidence="3">
    <location>
        <begin position="431"/>
        <end position="449"/>
    </location>
</feature>
<dbReference type="PANTHER" id="PTHR43343:SF3">
    <property type="entry name" value="PROTEASE DO-LIKE 8, CHLOROPLASTIC"/>
    <property type="match status" value="1"/>
</dbReference>
<reference evidence="5 6" key="1">
    <citation type="submission" date="2016-04" db="EMBL/GenBank/DDBJ databases">
        <authorList>
            <person name="Chen L."/>
            <person name="Zhuang W."/>
            <person name="Wang G."/>
        </authorList>
    </citation>
    <scope>NUCLEOTIDE SEQUENCE [LARGE SCALE GENOMIC DNA]</scope>
    <source>
        <strain evidence="6">GR20</strain>
    </source>
</reference>
<dbReference type="InterPro" id="IPR009003">
    <property type="entry name" value="Peptidase_S1_PA"/>
</dbReference>
<evidence type="ECO:0000256" key="2">
    <source>
        <dbReference type="ARBA" id="ARBA00022801"/>
    </source>
</evidence>
<accession>A0ABX3P1K1</accession>
<dbReference type="SUPFAM" id="SSF50156">
    <property type="entry name" value="PDZ domain-like"/>
    <property type="match status" value="1"/>
</dbReference>
<proteinExistence type="predicted"/>
<comment type="caution">
    <text evidence="5">The sequence shown here is derived from an EMBL/GenBank/DDBJ whole genome shotgun (WGS) entry which is preliminary data.</text>
</comment>
<evidence type="ECO:0000313" key="5">
    <source>
        <dbReference type="EMBL" id="OQP52935.1"/>
    </source>
</evidence>
<protein>
    <recommendedName>
        <fullName evidence="4">PDZ domain-containing protein</fullName>
    </recommendedName>
</protein>
<keyword evidence="3" id="KW-0472">Membrane</keyword>
<dbReference type="PRINTS" id="PR00834">
    <property type="entry name" value="PROTEASES2C"/>
</dbReference>
<evidence type="ECO:0000259" key="4">
    <source>
        <dbReference type="PROSITE" id="PS50106"/>
    </source>
</evidence>
<dbReference type="SMART" id="SM00228">
    <property type="entry name" value="PDZ"/>
    <property type="match status" value="1"/>
</dbReference>
<organism evidence="5 6">
    <name type="scientific">Niastella koreensis</name>
    <dbReference type="NCBI Taxonomy" id="354356"/>
    <lineage>
        <taxon>Bacteria</taxon>
        <taxon>Pseudomonadati</taxon>
        <taxon>Bacteroidota</taxon>
        <taxon>Chitinophagia</taxon>
        <taxon>Chitinophagales</taxon>
        <taxon>Chitinophagaceae</taxon>
        <taxon>Niastella</taxon>
    </lineage>
</organism>
<dbReference type="Pfam" id="PF13180">
    <property type="entry name" value="PDZ_2"/>
    <property type="match status" value="1"/>
</dbReference>
<dbReference type="Proteomes" id="UP000192277">
    <property type="component" value="Unassembled WGS sequence"/>
</dbReference>
<dbReference type="RefSeq" id="WP_014218537.1">
    <property type="nucleotide sequence ID" value="NZ_LWBO01000003.1"/>
</dbReference>
<dbReference type="Gene3D" id="2.40.10.120">
    <property type="match status" value="1"/>
</dbReference>
<feature type="domain" description="PDZ" evidence="4">
    <location>
        <begin position="259"/>
        <end position="335"/>
    </location>
</feature>
<dbReference type="InterPro" id="IPR001940">
    <property type="entry name" value="Peptidase_S1C"/>
</dbReference>